<evidence type="ECO:0000256" key="1">
    <source>
        <dbReference type="ARBA" id="ARBA00004571"/>
    </source>
</evidence>
<evidence type="ECO:0000313" key="12">
    <source>
        <dbReference type="EMBL" id="UNH30863.1"/>
    </source>
</evidence>
<dbReference type="RefSeq" id="WP_241501225.1">
    <property type="nucleotide sequence ID" value="NZ_CAWQWN010000001.1"/>
</dbReference>
<evidence type="ECO:0000256" key="3">
    <source>
        <dbReference type="ARBA" id="ARBA00022448"/>
    </source>
</evidence>
<dbReference type="Gene3D" id="2.60.40.2610">
    <property type="entry name" value="Outer membrane usher protein FimD, plug domain"/>
    <property type="match status" value="1"/>
</dbReference>
<keyword evidence="9" id="KW-0998">Cell outer membrane</keyword>
<dbReference type="Proteomes" id="UP000829116">
    <property type="component" value="Chromosome"/>
</dbReference>
<dbReference type="Gene3D" id="2.60.40.2070">
    <property type="match status" value="1"/>
</dbReference>
<dbReference type="InterPro" id="IPR043142">
    <property type="entry name" value="PapC-like_C_sf"/>
</dbReference>
<feature type="domain" description="PapC N-terminal" evidence="11">
    <location>
        <begin position="24"/>
        <end position="171"/>
    </location>
</feature>
<comment type="subcellular location">
    <subcellularLocation>
        <location evidence="1">Cell outer membrane</location>
        <topology evidence="1">Multi-pass membrane protein</topology>
    </subcellularLocation>
</comment>
<proteinExistence type="inferred from homology"/>
<dbReference type="GeneID" id="79715706"/>
<dbReference type="GO" id="GO:0015473">
    <property type="term" value="F:fimbrial usher porin activity"/>
    <property type="evidence" value="ECO:0007669"/>
    <property type="project" value="InterPro"/>
</dbReference>
<evidence type="ECO:0000256" key="5">
    <source>
        <dbReference type="ARBA" id="ARBA00022558"/>
    </source>
</evidence>
<dbReference type="InterPro" id="IPR025949">
    <property type="entry name" value="PapC-like_C"/>
</dbReference>
<dbReference type="GO" id="GO:0009279">
    <property type="term" value="C:cell outer membrane"/>
    <property type="evidence" value="ECO:0007669"/>
    <property type="project" value="UniProtKB-SubCell"/>
</dbReference>
<organism evidence="12 13">
    <name type="scientific">Moellerella wisconsensis</name>
    <dbReference type="NCBI Taxonomy" id="158849"/>
    <lineage>
        <taxon>Bacteria</taxon>
        <taxon>Pseudomonadati</taxon>
        <taxon>Pseudomonadota</taxon>
        <taxon>Gammaproteobacteria</taxon>
        <taxon>Enterobacterales</taxon>
        <taxon>Morganellaceae</taxon>
        <taxon>Moellerella</taxon>
    </lineage>
</organism>
<dbReference type="SUPFAM" id="SSF141729">
    <property type="entry name" value="FimD N-terminal domain-like"/>
    <property type="match status" value="1"/>
</dbReference>
<keyword evidence="8" id="KW-0472">Membrane</keyword>
<dbReference type="AlphaFoldDB" id="A0A9Q8Q0R3"/>
<sequence>MRIANGLFLASLCLNIQISYSQDYFNPMFLGKDVASIDDLAYITSGNVLSPGNYYLALYVGESLIKNININFQNSNEEEKVEACFTKEIIDLIPFNETAKKEFNFTHSKPNECIDIKKYIKNFSYDVELSKLIINLSIPQIYLDSVNSTLAKEKDWDDGIPFFLMNYNFNGSYSKNKNTDDYSSYYLSLNNKFNLNAWRLNSNIYFNENKIGSVSNKDVAINNIYLSRNINAIKSNLVIGQNTLGSSLFDSNPYIGVTLATSTEMLPDSDRGYSPSIKGIADSKSKLTIKQNNNIIYQTYINPGPYDINNLNSVGTSGDYEVELTTSDGIVKKYIVPYASLPNLLRTGKFNYSITAGKLDLNVAKNKNFIQSTIAIGVPLLESTIFTGTQLSADYKSAALGIGKDLGLLGALSVDATHAKAEINNKIQSGESYRILYSKSFSDIGTNVQLTGYRYSTSDYYSLSEASYRNNLINNDSNYLYQGRRKDSFQINLSQNLNDYGQVYIWGNLNSYWGQKEKSKNIQIGWNKTIKQLNNVIVSASYNKNNSRGINDDALYLSLSLPISNGMNNNLMYLSNSTSYNNSSYNNLTSLSGNLLDNKLDYNVYQVVNKNENNTNINLNYKANFINLNAGTNYTSNSKQINYGASGGILFHQDGIVFAREAYDTAILVEAKGATGAKINKSGGDIIINNSGYALIPYATPYHYNDVELDPSTFGNNYDIENKVLKISPTRGAISKVIFDVKKGYNFLVTVRHKDELIKFGSLVNNNDDKTISIANDDGSVYLTGVKNKSNYSVSWGDGITCNFSINYDENEALNTVNKRDVNCL</sequence>
<dbReference type="EMBL" id="CP093245">
    <property type="protein sequence ID" value="UNH30863.1"/>
    <property type="molecule type" value="Genomic_DNA"/>
</dbReference>
<dbReference type="PANTHER" id="PTHR30451">
    <property type="entry name" value="OUTER MEMBRANE USHER PROTEIN"/>
    <property type="match status" value="1"/>
</dbReference>
<comment type="similarity">
    <text evidence="2">Belongs to the fimbrial export usher family.</text>
</comment>
<evidence type="ECO:0000259" key="11">
    <source>
        <dbReference type="Pfam" id="PF13954"/>
    </source>
</evidence>
<dbReference type="GO" id="GO:0009297">
    <property type="term" value="P:pilus assembly"/>
    <property type="evidence" value="ECO:0007669"/>
    <property type="project" value="InterPro"/>
</dbReference>
<keyword evidence="6" id="KW-0812">Transmembrane</keyword>
<feature type="domain" description="PapC-like C-terminal" evidence="10">
    <location>
        <begin position="749"/>
        <end position="809"/>
    </location>
</feature>
<evidence type="ECO:0000259" key="10">
    <source>
        <dbReference type="Pfam" id="PF13953"/>
    </source>
</evidence>
<evidence type="ECO:0000256" key="2">
    <source>
        <dbReference type="ARBA" id="ARBA00008064"/>
    </source>
</evidence>
<dbReference type="Pfam" id="PF13953">
    <property type="entry name" value="PapC_C"/>
    <property type="match status" value="1"/>
</dbReference>
<dbReference type="Gene3D" id="3.10.20.410">
    <property type="match status" value="1"/>
</dbReference>
<protein>
    <submittedName>
        <fullName evidence="12">Fimbrial biogenesis outer membrane usher protein</fullName>
    </submittedName>
</protein>
<dbReference type="InterPro" id="IPR000015">
    <property type="entry name" value="Fimb_usher"/>
</dbReference>
<dbReference type="Gene3D" id="2.60.40.3110">
    <property type="match status" value="1"/>
</dbReference>
<evidence type="ECO:0000256" key="4">
    <source>
        <dbReference type="ARBA" id="ARBA00022452"/>
    </source>
</evidence>
<keyword evidence="5" id="KW-1029">Fimbrium biogenesis</keyword>
<dbReference type="InterPro" id="IPR037224">
    <property type="entry name" value="PapC_N_sf"/>
</dbReference>
<keyword evidence="4" id="KW-1134">Transmembrane beta strand</keyword>
<evidence type="ECO:0000256" key="8">
    <source>
        <dbReference type="ARBA" id="ARBA00023136"/>
    </source>
</evidence>
<gene>
    <name evidence="12" type="ORF">MNY72_00595</name>
</gene>
<evidence type="ECO:0000256" key="6">
    <source>
        <dbReference type="ARBA" id="ARBA00022692"/>
    </source>
</evidence>
<keyword evidence="3" id="KW-0813">Transport</keyword>
<name>A0A9Q8Q0R3_9GAMM</name>
<evidence type="ECO:0000256" key="9">
    <source>
        <dbReference type="ARBA" id="ARBA00023237"/>
    </source>
</evidence>
<dbReference type="Pfam" id="PF00577">
    <property type="entry name" value="Usher"/>
    <property type="match status" value="1"/>
</dbReference>
<dbReference type="InterPro" id="IPR042186">
    <property type="entry name" value="FimD_plug_dom"/>
</dbReference>
<evidence type="ECO:0000256" key="7">
    <source>
        <dbReference type="ARBA" id="ARBA00022729"/>
    </source>
</evidence>
<dbReference type="Pfam" id="PF13954">
    <property type="entry name" value="PapC_N"/>
    <property type="match status" value="1"/>
</dbReference>
<accession>A0A9Q8Q0R3</accession>
<dbReference type="PANTHER" id="PTHR30451:SF21">
    <property type="entry name" value="FIMBRIAL USHER DOMAIN-CONTAINING PROTEIN YDET-RELATED"/>
    <property type="match status" value="1"/>
</dbReference>
<reference evidence="12" key="1">
    <citation type="submission" date="2022-03" db="EMBL/GenBank/DDBJ databases">
        <title>ESBL-producing Moellerella wisconsensis and Escherichia marmotae isolated from wild game meat.</title>
        <authorList>
            <person name="Biggel M."/>
        </authorList>
    </citation>
    <scope>NUCLEOTIDE SEQUENCE</scope>
    <source>
        <strain evidence="12">W51</strain>
    </source>
</reference>
<dbReference type="InterPro" id="IPR025885">
    <property type="entry name" value="PapC_N"/>
</dbReference>
<evidence type="ECO:0000313" key="13">
    <source>
        <dbReference type="Proteomes" id="UP000829116"/>
    </source>
</evidence>
<keyword evidence="7" id="KW-0732">Signal</keyword>